<evidence type="ECO:0000313" key="7">
    <source>
        <dbReference type="EMBL" id="AFL67323.1"/>
    </source>
</evidence>
<dbReference type="InterPro" id="IPR011262">
    <property type="entry name" value="DNA-dir_RNA_pol_insert"/>
</dbReference>
<protein>
    <recommendedName>
        <fullName evidence="5">DNA-directed RNA polymerase subunit Rpo3</fullName>
        <ecNumber evidence="5">2.7.7.6</ecNumber>
    </recommendedName>
    <alternativeName>
        <fullName evidence="5">DNA-directed RNA polymerase subunit D</fullName>
    </alternativeName>
</protein>
<dbReference type="InterPro" id="IPR001514">
    <property type="entry name" value="DNA-dir_RNA_pol_30-40kDasu_CS"/>
</dbReference>
<dbReference type="AlphaFoldDB" id="I3XTP9"/>
<evidence type="ECO:0000256" key="3">
    <source>
        <dbReference type="ARBA" id="ARBA00023163"/>
    </source>
</evidence>
<dbReference type="GO" id="GO:0000428">
    <property type="term" value="C:DNA-directed RNA polymerase complex"/>
    <property type="evidence" value="ECO:0007669"/>
    <property type="project" value="UniProtKB-KW"/>
</dbReference>
<dbReference type="GO" id="GO:0003677">
    <property type="term" value="F:DNA binding"/>
    <property type="evidence" value="ECO:0007669"/>
    <property type="project" value="UniProtKB-UniRule"/>
</dbReference>
<sequence>MFSSLHIDILEKTPSTIKLYLRDVPLHLVNSLRRTILSEVPTMAVDYVAITENSSVFYDEYISHRLGLIPLKSNEALNKYKPPEECAEAGDRGIFSQDCFVTLRLEASGPEKGVLTVYSRDLVSSDPDVVPIYGEIPILKLIKDQSIRLEAYARLGRGKEHIKWSPVSTAAHKYIPVITLNSEKCKGAECSRCVNACPKNIFEADNNSVRVKEDKILECTFCRLCENVCPTQAVKVSWRENEYIFYLELTGALNARNILIEAINILSRKLDAFIDELRRNGVAV</sequence>
<comment type="cofactor">
    <cofactor evidence="5">
        <name>[3Fe-4S] cluster</name>
        <dbReference type="ChEBI" id="CHEBI:21137"/>
    </cofactor>
    <text evidence="5">Binds 1 [3Fe-4S] cluster.</text>
</comment>
<accession>I3XTP9</accession>
<dbReference type="SUPFAM" id="SSF56553">
    <property type="entry name" value="Insert subdomain of RNA polymerase alpha subunit"/>
    <property type="match status" value="1"/>
</dbReference>
<evidence type="ECO:0000313" key="8">
    <source>
        <dbReference type="Proteomes" id="UP000006175"/>
    </source>
</evidence>
<dbReference type="HOGENOM" id="CLU_038421_3_1_2"/>
<organism evidence="7 8">
    <name type="scientific">Desulfurococcus amylolyticus DSM 16532</name>
    <dbReference type="NCBI Taxonomy" id="768672"/>
    <lineage>
        <taxon>Archaea</taxon>
        <taxon>Thermoproteota</taxon>
        <taxon>Thermoprotei</taxon>
        <taxon>Desulfurococcales</taxon>
        <taxon>Desulfurococcaceae</taxon>
        <taxon>Desulfurococcus</taxon>
    </lineage>
</organism>
<dbReference type="PROSITE" id="PS00198">
    <property type="entry name" value="4FE4S_FER_1"/>
    <property type="match status" value="1"/>
</dbReference>
<dbReference type="eggNOG" id="arCOG04241">
    <property type="taxonomic scope" value="Archaea"/>
</dbReference>
<dbReference type="Gene3D" id="3.30.1360.10">
    <property type="entry name" value="RNA polymerase, RBP11-like subunit"/>
    <property type="match status" value="1"/>
</dbReference>
<dbReference type="EC" id="2.7.7.6" evidence="5"/>
<dbReference type="Gene3D" id="3.30.70.20">
    <property type="match status" value="1"/>
</dbReference>
<dbReference type="SMART" id="SM00662">
    <property type="entry name" value="RPOLD"/>
    <property type="match status" value="1"/>
</dbReference>
<comment type="function">
    <text evidence="5">DNA-dependent RNA polymerase (RNAP) catalyzes the transcription of DNA into RNA using the four ribonucleoside triphosphates as substrates.</text>
</comment>
<dbReference type="PANTHER" id="PTHR11800:SF2">
    <property type="entry name" value="DNA-DIRECTED RNA POLYMERASE II SUBUNIT RPB3"/>
    <property type="match status" value="1"/>
</dbReference>
<keyword evidence="2 5" id="KW-0548">Nucleotidyltransferase</keyword>
<dbReference type="SUPFAM" id="SSF55257">
    <property type="entry name" value="RBP11-like subunits of RNA polymerase"/>
    <property type="match status" value="1"/>
</dbReference>
<dbReference type="GO" id="GO:0046983">
    <property type="term" value="F:protein dimerization activity"/>
    <property type="evidence" value="ECO:0007669"/>
    <property type="project" value="InterPro"/>
</dbReference>
<dbReference type="PROSITE" id="PS00446">
    <property type="entry name" value="RNA_POL_D_30KD"/>
    <property type="match status" value="1"/>
</dbReference>
<gene>
    <name evidence="5" type="primary">rpo3</name>
    <name evidence="5" type="synonym">rpoD</name>
    <name evidence="7" type="ORF">Desfe_1458</name>
</gene>
<dbReference type="GO" id="GO:0005737">
    <property type="term" value="C:cytoplasm"/>
    <property type="evidence" value="ECO:0007669"/>
    <property type="project" value="UniProtKB-SubCell"/>
</dbReference>
<dbReference type="InterPro" id="IPR017896">
    <property type="entry name" value="4Fe4S_Fe-S-bd"/>
</dbReference>
<comment type="subunit">
    <text evidence="5">Part of the RNA polymerase complex.</text>
</comment>
<comment type="catalytic activity">
    <reaction evidence="5">
        <text>RNA(n) + a ribonucleoside 5'-triphosphate = RNA(n+1) + diphosphate</text>
        <dbReference type="Rhea" id="RHEA:21248"/>
        <dbReference type="Rhea" id="RHEA-COMP:14527"/>
        <dbReference type="Rhea" id="RHEA-COMP:17342"/>
        <dbReference type="ChEBI" id="CHEBI:33019"/>
        <dbReference type="ChEBI" id="CHEBI:61557"/>
        <dbReference type="ChEBI" id="CHEBI:140395"/>
        <dbReference type="EC" id="2.7.7.6"/>
    </reaction>
</comment>
<keyword evidence="5" id="KW-0411">Iron-sulfur</keyword>
<keyword evidence="1 5" id="KW-0240">DNA-directed RNA polymerase</keyword>
<dbReference type="KEGG" id="dfd:Desfe_1458"/>
<dbReference type="PANTHER" id="PTHR11800">
    <property type="entry name" value="DNA-DIRECTED RNA POLYMERASE"/>
    <property type="match status" value="1"/>
</dbReference>
<dbReference type="Pfam" id="PF01000">
    <property type="entry name" value="RNA_pol_A_bac"/>
    <property type="match status" value="1"/>
</dbReference>
<evidence type="ECO:0000259" key="6">
    <source>
        <dbReference type="PROSITE" id="PS51379"/>
    </source>
</evidence>
<feature type="domain" description="4Fe-4S ferredoxin-type" evidence="6">
    <location>
        <begin position="176"/>
        <end position="207"/>
    </location>
</feature>
<dbReference type="InterPro" id="IPR036643">
    <property type="entry name" value="RNApol_insert_sf"/>
</dbReference>
<dbReference type="PROSITE" id="PS51379">
    <property type="entry name" value="4FE4S_FER_2"/>
    <property type="match status" value="2"/>
</dbReference>
<dbReference type="InterPro" id="IPR017900">
    <property type="entry name" value="4Fe4S_Fe_S_CS"/>
</dbReference>
<dbReference type="Gene3D" id="2.170.120.12">
    <property type="entry name" value="DNA-directed RNA polymerase, insert domain"/>
    <property type="match status" value="1"/>
</dbReference>
<evidence type="ECO:0000256" key="1">
    <source>
        <dbReference type="ARBA" id="ARBA00022478"/>
    </source>
</evidence>
<evidence type="ECO:0000256" key="4">
    <source>
        <dbReference type="ARBA" id="ARBA00025804"/>
    </source>
</evidence>
<comment type="similarity">
    <text evidence="4 5">Belongs to the archaeal Rpo3/eukaryotic RPB3 RNA polymerase subunit family.</text>
</comment>
<keyword evidence="3 5" id="KW-0804">Transcription</keyword>
<feature type="binding site" evidence="5">
    <location>
        <position position="222"/>
    </location>
    <ligand>
        <name>[3Fe-4S] cluster</name>
        <dbReference type="ChEBI" id="CHEBI:21137"/>
    </ligand>
</feature>
<dbReference type="InterPro" id="IPR011263">
    <property type="entry name" value="DNA-dir_RNA_pol_RpoA/D/Rpb3"/>
</dbReference>
<dbReference type="CDD" id="cd07030">
    <property type="entry name" value="RNAP_D"/>
    <property type="match status" value="1"/>
</dbReference>
<reference evidence="7 8" key="1">
    <citation type="journal article" date="2012" name="J. Bacteriol.">
        <title>Complete Genome Sequence of Desulfurococcus fermentans, a Hyperthermophilic Cellulolytic Crenarchaeon Isolated from a Freshwater Hot Spring in Kamchatka, Russia.</title>
        <authorList>
            <person name="Susanti D."/>
            <person name="Johnson E.F."/>
            <person name="Rodriguez J.R."/>
            <person name="Anderson I."/>
            <person name="Perevalova A.A."/>
            <person name="Kyrpides N."/>
            <person name="Lucas S."/>
            <person name="Han J."/>
            <person name="Lapidus A."/>
            <person name="Cheng J.F."/>
            <person name="Goodwin L."/>
            <person name="Pitluck S."/>
            <person name="Mavrommatis K."/>
            <person name="Peters L."/>
            <person name="Land M.L."/>
            <person name="Hauser L."/>
            <person name="Gopalan V."/>
            <person name="Chan P.P."/>
            <person name="Lowe T.M."/>
            <person name="Atomi H."/>
            <person name="Bonch-Osmolovskaya E.A."/>
            <person name="Woyke T."/>
            <person name="Mukhopadhyay B."/>
        </authorList>
    </citation>
    <scope>NUCLEOTIDE SEQUENCE [LARGE SCALE GENOMIC DNA]</scope>
    <source>
        <strain evidence="7 8">DSM 16532</strain>
    </source>
</reference>
<keyword evidence="8" id="KW-1185">Reference proteome</keyword>
<dbReference type="HAMAP" id="MF_00320">
    <property type="entry name" value="RNApol_arch_Rpo3"/>
    <property type="match status" value="1"/>
</dbReference>
<dbReference type="Proteomes" id="UP000006175">
    <property type="component" value="Chromosome"/>
</dbReference>
<name>I3XTP9_DESAM</name>
<feature type="binding site" evidence="5">
    <location>
        <position position="219"/>
    </location>
    <ligand>
        <name>[3Fe-4S] cluster</name>
        <dbReference type="ChEBI" id="CHEBI:21137"/>
    </ligand>
</feature>
<comment type="subcellular location">
    <subcellularLocation>
        <location evidence="5">Cytoplasm</location>
    </subcellularLocation>
</comment>
<feature type="binding site" evidence="5">
    <location>
        <position position="225"/>
    </location>
    <ligand>
        <name>[3Fe-4S] cluster</name>
        <dbReference type="ChEBI" id="CHEBI:21137"/>
    </ligand>
</feature>
<keyword evidence="5" id="KW-0003">3Fe-4S</keyword>
<dbReference type="GO" id="GO:0016491">
    <property type="term" value="F:oxidoreductase activity"/>
    <property type="evidence" value="ECO:0007669"/>
    <property type="project" value="UniProtKB-ARBA"/>
</dbReference>
<dbReference type="GO" id="GO:0003899">
    <property type="term" value="F:DNA-directed RNA polymerase activity"/>
    <property type="evidence" value="ECO:0007669"/>
    <property type="project" value="UniProtKB-UniRule"/>
</dbReference>
<proteinExistence type="inferred from homology"/>
<dbReference type="GO" id="GO:0006351">
    <property type="term" value="P:DNA-templated transcription"/>
    <property type="evidence" value="ECO:0007669"/>
    <property type="project" value="UniProtKB-UniRule"/>
</dbReference>
<dbReference type="EMBL" id="CP003321">
    <property type="protein sequence ID" value="AFL67323.1"/>
    <property type="molecule type" value="Genomic_DNA"/>
</dbReference>
<dbReference type="NCBIfam" id="NF001988">
    <property type="entry name" value="PRK00783.1"/>
    <property type="match status" value="1"/>
</dbReference>
<evidence type="ECO:0000256" key="2">
    <source>
        <dbReference type="ARBA" id="ARBA00022695"/>
    </source>
</evidence>
<dbReference type="GO" id="GO:0051538">
    <property type="term" value="F:3 iron, 4 sulfur cluster binding"/>
    <property type="evidence" value="ECO:0007669"/>
    <property type="project" value="UniProtKB-KW"/>
</dbReference>
<feature type="domain" description="4Fe-4S ferredoxin-type" evidence="6">
    <location>
        <begin position="209"/>
        <end position="239"/>
    </location>
</feature>
<keyword evidence="5" id="KW-0963">Cytoplasm</keyword>
<dbReference type="InterPro" id="IPR036603">
    <property type="entry name" value="RBP11-like"/>
</dbReference>
<dbReference type="Pfam" id="PF01193">
    <property type="entry name" value="RNA_pol_L"/>
    <property type="match status" value="1"/>
</dbReference>
<keyword evidence="5" id="KW-0408">Iron</keyword>
<dbReference type="Pfam" id="PF00037">
    <property type="entry name" value="Fer4"/>
    <property type="match status" value="1"/>
</dbReference>
<keyword evidence="5" id="KW-0479">Metal-binding</keyword>
<keyword evidence="5 7" id="KW-0808">Transferase</keyword>
<dbReference type="InterPro" id="IPR050518">
    <property type="entry name" value="Rpo3/RPB3_RNA_Pol_subunit"/>
</dbReference>
<dbReference type="InterPro" id="IPR022842">
    <property type="entry name" value="RNAP_Rpo3/Rpb3/RPAC1"/>
</dbReference>
<dbReference type="GO" id="GO:0046872">
    <property type="term" value="F:metal ion binding"/>
    <property type="evidence" value="ECO:0007669"/>
    <property type="project" value="UniProtKB-KW"/>
</dbReference>
<evidence type="ECO:0000256" key="5">
    <source>
        <dbReference type="HAMAP-Rule" id="MF_00320"/>
    </source>
</evidence>